<dbReference type="PANTHER" id="PTHR18968">
    <property type="entry name" value="THIAMINE PYROPHOSPHATE ENZYMES"/>
    <property type="match status" value="1"/>
</dbReference>
<dbReference type="GO" id="GO:0005948">
    <property type="term" value="C:acetolactate synthase complex"/>
    <property type="evidence" value="ECO:0007669"/>
    <property type="project" value="TreeGrafter"/>
</dbReference>
<evidence type="ECO:0000259" key="6">
    <source>
        <dbReference type="Pfam" id="PF02775"/>
    </source>
</evidence>
<gene>
    <name evidence="8" type="ORF">GFL91_25060</name>
</gene>
<dbReference type="GO" id="GO:0030976">
    <property type="term" value="F:thiamine pyrophosphate binding"/>
    <property type="evidence" value="ECO:0007669"/>
    <property type="project" value="InterPro"/>
</dbReference>
<dbReference type="InterPro" id="IPR011766">
    <property type="entry name" value="TPP_enzyme_TPP-bd"/>
</dbReference>
<dbReference type="GO" id="GO:0009099">
    <property type="term" value="P:L-valine biosynthetic process"/>
    <property type="evidence" value="ECO:0007669"/>
    <property type="project" value="TreeGrafter"/>
</dbReference>
<sequence>MQNWRKVSLPEVRFPTIEQLPHREDRMNQHEPLATRVSSEVGASSPRQPEWTGFEGDGMTGAEVFANLCKEEGLAALFCAPGNYAITHAIAASGIPSYGGRTEGGMCSAADGFYRASGEVAACSGTEGPGMAHMVMGIAAAHAARTPLLVLASNCTTTHEDREYEIQDLPQQSITQHLRKYGKRIIVPSRIYEYGAHAFRQLKSGIPRPVHLDFTEEVCYARFTDPKQLSDFWSPRLYRTQSAAAPGSEDIRDFVRLVETAKRPVIVAGHGVFHSKGSEPLLKVAERNDLPVVVSGPNRGHFPDDHRLSASLSPAALRKADLVIFIGQYCMPSPREYLFNPLVNTVRVHPMAEDLGRNWPLELGVVSDERLFLEVLLDSLPARTRDGWVGEVQAARKAYEEELDAEYALGLKYSKDGIVHPAVIGKEIFEFFFNGKIDPKQTMTGTGGFTTQRYVPPRLRANRSGQTIASMYQFGALGTAIPMMLGASLAVKNGIGEQSAYQGAPTLVQCGDSEMGYSLLELETAVKYKLPLIVVVYNNNAWGTWTEANDDQNALQLHLFRENTRYDVMAEQLGVHGEYVRSPEEMRAALSRCYDIAARESRPCLINVQAIKEFTSPVTHPPGYIGGSVPEPSIASYQH</sequence>
<keyword evidence="3 4" id="KW-0786">Thiamine pyrophosphate</keyword>
<dbReference type="PANTHER" id="PTHR18968:SF166">
    <property type="entry name" value="2-HYDROXYACYL-COA LYASE 2"/>
    <property type="match status" value="1"/>
</dbReference>
<comment type="cofactor">
    <cofactor evidence="1">
        <name>thiamine diphosphate</name>
        <dbReference type="ChEBI" id="CHEBI:58937"/>
    </cofactor>
</comment>
<evidence type="ECO:0000313" key="9">
    <source>
        <dbReference type="Proteomes" id="UP000662259"/>
    </source>
</evidence>
<evidence type="ECO:0008006" key="10">
    <source>
        <dbReference type="Google" id="ProtNLM"/>
    </source>
</evidence>
<proteinExistence type="inferred from homology"/>
<organism evidence="8 9">
    <name type="scientific">Rhizobium leguminosarum bv. viciae</name>
    <dbReference type="NCBI Taxonomy" id="387"/>
    <lineage>
        <taxon>Bacteria</taxon>
        <taxon>Pseudomonadati</taxon>
        <taxon>Pseudomonadota</taxon>
        <taxon>Alphaproteobacteria</taxon>
        <taxon>Hyphomicrobiales</taxon>
        <taxon>Rhizobiaceae</taxon>
        <taxon>Rhizobium/Agrobacterium group</taxon>
        <taxon>Rhizobium</taxon>
    </lineage>
</organism>
<dbReference type="InterPro" id="IPR029035">
    <property type="entry name" value="DHS-like_NAD/FAD-binding_dom"/>
</dbReference>
<evidence type="ECO:0000313" key="8">
    <source>
        <dbReference type="EMBL" id="NKM48177.1"/>
    </source>
</evidence>
<evidence type="ECO:0000256" key="1">
    <source>
        <dbReference type="ARBA" id="ARBA00001964"/>
    </source>
</evidence>
<evidence type="ECO:0000259" key="7">
    <source>
        <dbReference type="Pfam" id="PF02776"/>
    </source>
</evidence>
<evidence type="ECO:0000256" key="4">
    <source>
        <dbReference type="RuleBase" id="RU362132"/>
    </source>
</evidence>
<dbReference type="GO" id="GO:0050660">
    <property type="term" value="F:flavin adenine dinucleotide binding"/>
    <property type="evidence" value="ECO:0007669"/>
    <property type="project" value="TreeGrafter"/>
</dbReference>
<accession>A0A8I2KHP5</accession>
<protein>
    <recommendedName>
        <fullName evidence="10">Thiamine pyrophosphate-binding protein</fullName>
    </recommendedName>
</protein>
<dbReference type="InterPro" id="IPR029061">
    <property type="entry name" value="THDP-binding"/>
</dbReference>
<dbReference type="Pfam" id="PF02775">
    <property type="entry name" value="TPP_enzyme_C"/>
    <property type="match status" value="1"/>
</dbReference>
<dbReference type="GO" id="GO:0009097">
    <property type="term" value="P:isoleucine biosynthetic process"/>
    <property type="evidence" value="ECO:0007669"/>
    <property type="project" value="TreeGrafter"/>
</dbReference>
<evidence type="ECO:0000256" key="3">
    <source>
        <dbReference type="ARBA" id="ARBA00023052"/>
    </source>
</evidence>
<name>A0A8I2KHP5_RHILV</name>
<feature type="domain" description="Thiamine pyrophosphate enzyme central" evidence="5">
    <location>
        <begin position="252"/>
        <end position="376"/>
    </location>
</feature>
<comment type="caution">
    <text evidence="8">The sequence shown here is derived from an EMBL/GenBank/DDBJ whole genome shotgun (WGS) entry which is preliminary data.</text>
</comment>
<dbReference type="Pfam" id="PF00205">
    <property type="entry name" value="TPP_enzyme_M"/>
    <property type="match status" value="1"/>
</dbReference>
<evidence type="ECO:0000256" key="2">
    <source>
        <dbReference type="ARBA" id="ARBA00007812"/>
    </source>
</evidence>
<comment type="similarity">
    <text evidence="2 4">Belongs to the TPP enzyme family.</text>
</comment>
<dbReference type="EMBL" id="WIEZ01000015">
    <property type="protein sequence ID" value="NKM48177.1"/>
    <property type="molecule type" value="Genomic_DNA"/>
</dbReference>
<dbReference type="Gene3D" id="3.40.50.1220">
    <property type="entry name" value="TPP-binding domain"/>
    <property type="match status" value="1"/>
</dbReference>
<dbReference type="Proteomes" id="UP000662259">
    <property type="component" value="Unassembled WGS sequence"/>
</dbReference>
<evidence type="ECO:0000259" key="5">
    <source>
        <dbReference type="Pfam" id="PF00205"/>
    </source>
</evidence>
<dbReference type="SUPFAM" id="SSF52467">
    <property type="entry name" value="DHS-like NAD/FAD-binding domain"/>
    <property type="match status" value="1"/>
</dbReference>
<dbReference type="Pfam" id="PF02776">
    <property type="entry name" value="TPP_enzyme_N"/>
    <property type="match status" value="1"/>
</dbReference>
<feature type="domain" description="Thiamine pyrophosphate enzyme TPP-binding" evidence="6">
    <location>
        <begin position="459"/>
        <end position="608"/>
    </location>
</feature>
<dbReference type="GO" id="GO:0000287">
    <property type="term" value="F:magnesium ion binding"/>
    <property type="evidence" value="ECO:0007669"/>
    <property type="project" value="InterPro"/>
</dbReference>
<dbReference type="Gene3D" id="3.40.50.970">
    <property type="match status" value="2"/>
</dbReference>
<dbReference type="SUPFAM" id="SSF52518">
    <property type="entry name" value="Thiamin diphosphate-binding fold (THDP-binding)"/>
    <property type="match status" value="2"/>
</dbReference>
<dbReference type="AlphaFoldDB" id="A0A8I2KHP5"/>
<dbReference type="CDD" id="cd07035">
    <property type="entry name" value="TPP_PYR_POX_like"/>
    <property type="match status" value="1"/>
</dbReference>
<reference evidence="8" key="1">
    <citation type="submission" date="2019-10" db="EMBL/GenBank/DDBJ databases">
        <title>Rhizobium leguminosarum symbiovar viciae collection.</title>
        <authorList>
            <person name="Boivin S."/>
            <person name="Lepetit M."/>
        </authorList>
    </citation>
    <scope>NUCLEOTIDE SEQUENCE</scope>
    <source>
        <strain evidence="8">L143</strain>
    </source>
</reference>
<dbReference type="GO" id="GO:0003984">
    <property type="term" value="F:acetolactate synthase activity"/>
    <property type="evidence" value="ECO:0007669"/>
    <property type="project" value="TreeGrafter"/>
</dbReference>
<dbReference type="InterPro" id="IPR012001">
    <property type="entry name" value="Thiamin_PyroP_enz_TPP-bd_dom"/>
</dbReference>
<dbReference type="InterPro" id="IPR045229">
    <property type="entry name" value="TPP_enz"/>
</dbReference>
<feature type="domain" description="Thiamine pyrophosphate enzyme N-terminal TPP-binding" evidence="7">
    <location>
        <begin position="59"/>
        <end position="169"/>
    </location>
</feature>
<dbReference type="InterPro" id="IPR012000">
    <property type="entry name" value="Thiamin_PyroP_enz_cen_dom"/>
</dbReference>